<sequence length="155" mass="16232">MAAARKAGGGVLLADQNGTIGCIAWVLLPTIHRGTLGRIGAATGSMIVGTVATMSGAVDSFALTQSDFDAMGQRLALAGAKAREQARDELERINFARLFRRRATLLDLLVICGASLADVLRHPGDVPLEVQQAFALAYPGLTEAGAACHYPDRAE</sequence>
<reference evidence="2" key="1">
    <citation type="journal article" date="2017" name="J. Biotechnol.">
        <title>Complete genome sequence of Novosphingobium resinovorum SA1, a versatile xenobiotic-degrading bacterium capable of utilizing sulfanilic acid.</title>
        <authorList>
            <person name="Hegedus B."/>
            <person name="Kos P.B."/>
            <person name="Balint B."/>
            <person name="Maroti G."/>
            <person name="Gan H.M."/>
            <person name="Perei K."/>
            <person name="Rakhely G."/>
        </authorList>
    </citation>
    <scope>NUCLEOTIDE SEQUENCE [LARGE SCALE GENOMIC DNA]</scope>
    <source>
        <strain evidence="2">SA1</strain>
    </source>
</reference>
<dbReference type="RefSeq" id="WP_069710055.1">
    <property type="nucleotide sequence ID" value="NZ_CP017077.1"/>
</dbReference>
<protein>
    <submittedName>
        <fullName evidence="1">Uncharacterized protein</fullName>
    </submittedName>
</protein>
<name>A0A1D8AF45_9SPHN</name>
<keyword evidence="2" id="KW-1185">Reference proteome</keyword>
<keyword evidence="1" id="KW-0614">Plasmid</keyword>
<dbReference type="Proteomes" id="UP000094626">
    <property type="component" value="Plasmid pSA2"/>
</dbReference>
<evidence type="ECO:0000313" key="2">
    <source>
        <dbReference type="Proteomes" id="UP000094626"/>
    </source>
</evidence>
<geneLocation type="plasmid" evidence="1 2">
    <name>pSA2</name>
</geneLocation>
<evidence type="ECO:0000313" key="1">
    <source>
        <dbReference type="EMBL" id="AOR80746.1"/>
    </source>
</evidence>
<proteinExistence type="predicted"/>
<accession>A0A1D8AF45</accession>
<dbReference type="KEGG" id="nre:BES08_28465"/>
<dbReference type="OrthoDB" id="1415778at2"/>
<gene>
    <name evidence="1" type="ORF">BES08_28465</name>
</gene>
<dbReference type="EMBL" id="CP017077">
    <property type="protein sequence ID" value="AOR80746.1"/>
    <property type="molecule type" value="Genomic_DNA"/>
</dbReference>
<dbReference type="AlphaFoldDB" id="A0A1D8AF45"/>
<organism evidence="1 2">
    <name type="scientific">Novosphingobium resinovorum</name>
    <dbReference type="NCBI Taxonomy" id="158500"/>
    <lineage>
        <taxon>Bacteria</taxon>
        <taxon>Pseudomonadati</taxon>
        <taxon>Pseudomonadota</taxon>
        <taxon>Alphaproteobacteria</taxon>
        <taxon>Sphingomonadales</taxon>
        <taxon>Sphingomonadaceae</taxon>
        <taxon>Novosphingobium</taxon>
    </lineage>
</organism>